<feature type="repeat" description="TPR" evidence="3">
    <location>
        <begin position="294"/>
        <end position="327"/>
    </location>
</feature>
<evidence type="ECO:0000256" key="1">
    <source>
        <dbReference type="ARBA" id="ARBA00022737"/>
    </source>
</evidence>
<comment type="caution">
    <text evidence="5">The sequence shown here is derived from an EMBL/GenBank/DDBJ whole genome shotgun (WGS) entry which is preliminary data.</text>
</comment>
<feature type="domain" description="CHAT" evidence="4">
    <location>
        <begin position="671"/>
        <end position="1004"/>
    </location>
</feature>
<evidence type="ECO:0000313" key="5">
    <source>
        <dbReference type="EMBL" id="ELR69123.1"/>
    </source>
</evidence>
<sequence>MSASTAQIDEGAYHQLMVNYDSGYYDNTIELEARINKATFSHDTLAANAFFYLADAFYAVNNLKKAQLYFEKERGHREKLSPRNTTDYSNNLYNLVYVYLDQGSLQAAKKAAIDLLAVDKELYGNESDEYLGSFSFYTDVLIQSSAYTQALVEVNTVLKQMDEGSYYYPVLLAKKGDILNLLGNYDKAEGALLKAISLLEEMNSSLDANVSKILLGLVYINQGKFPEAEVTFLEAERQLQELASPEADMALDDLYNNLALVYLALARYQEAVDMYNKIMERDEQLYGTNHPNYLASLVNQGTGYADMEKYSDAEQVFSQALAINKEVYGDNSLMYAKIRNNMANVYRLSGRIEDAIRGYETARSAFEKLEGDKNPDVATVYFNMGKAYLAQSNSKALKHLEHALKLRKRLLGESHPQYAEVTNYLAIYYWKKGDIKKAGSYFDDTFKNYFKQIGAFFSVLSEEEKAKFYSGKLKPAFEQFNSFAWSNYKEMPELLGTVYNYQLKTKGLIMYATEKVRRSIYDQGDQELIDRYESWRALKERISKMYSNNNSGQQEQIDSLLSVSNDLERSLVRASAAFAQVYQEKEVTWQQVRDKLKPGEAALEIVRFRVFGLDDVNHFSDQVHYLGLLVTPETVDYPKPVLITDGGELEGKYLNNYRNAIRFQIEDTHSYDKFWKPFQSILKHVEQLYFSADGVYNQININTLKNPETGDYLFDEIKVRQLSNTKEVVMGTSSSSGSSSYLIGFPEYKKDQIGTANAGKVSRGGLRGTYQAMNNSGVSRGLRGGLLRYLRSGESIVPLPGTKTEIEGISQLHQSEEHAHVVVLEREASEARIKSIRNPRVLHIATHGFFMESAEDPEAIITTSYFENPLLRSGLVLAGAEDFLLSGELLEGDQDGILTAYEAMNLDLNDTDLVVLSACETGLGTVRNGEGVYGLQRAFRIAGAKSIIMSMWNVDDDATQELMNLFYENWMSGQERFEAFYNAQIKIKEKYQEPFYWGAFVIIGL</sequence>
<protein>
    <submittedName>
        <fullName evidence="5">TPR repeat protein</fullName>
    </submittedName>
</protein>
<proteinExistence type="predicted"/>
<dbReference type="InterPro" id="IPR024983">
    <property type="entry name" value="CHAT_dom"/>
</dbReference>
<gene>
    <name evidence="5" type="ORF">C900_05403</name>
</gene>
<dbReference type="AlphaFoldDB" id="L8JLJ6"/>
<dbReference type="Gene3D" id="1.25.40.10">
    <property type="entry name" value="Tetratricopeptide repeat domain"/>
    <property type="match status" value="3"/>
</dbReference>
<dbReference type="Proteomes" id="UP000011135">
    <property type="component" value="Unassembled WGS sequence"/>
</dbReference>
<evidence type="ECO:0000313" key="6">
    <source>
        <dbReference type="Proteomes" id="UP000011135"/>
    </source>
</evidence>
<dbReference type="SUPFAM" id="SSF48452">
    <property type="entry name" value="TPR-like"/>
    <property type="match status" value="2"/>
</dbReference>
<dbReference type="SMART" id="SM00028">
    <property type="entry name" value="TPR"/>
    <property type="match status" value="7"/>
</dbReference>
<accession>L8JLJ6</accession>
<dbReference type="Pfam" id="PF12770">
    <property type="entry name" value="CHAT"/>
    <property type="match status" value="1"/>
</dbReference>
<dbReference type="eggNOG" id="COG0457">
    <property type="taxonomic scope" value="Bacteria"/>
</dbReference>
<keyword evidence="1" id="KW-0677">Repeat</keyword>
<keyword evidence="6" id="KW-1185">Reference proteome</keyword>
<evidence type="ECO:0000256" key="3">
    <source>
        <dbReference type="PROSITE-ProRule" id="PRU00339"/>
    </source>
</evidence>
<dbReference type="InterPro" id="IPR011990">
    <property type="entry name" value="TPR-like_helical_dom_sf"/>
</dbReference>
<dbReference type="InterPro" id="IPR019734">
    <property type="entry name" value="TPR_rpt"/>
</dbReference>
<dbReference type="RefSeq" id="WP_009582494.1">
    <property type="nucleotide sequence ID" value="NZ_AMZN01000083.1"/>
</dbReference>
<dbReference type="Pfam" id="PF13424">
    <property type="entry name" value="TPR_12"/>
    <property type="match status" value="3"/>
</dbReference>
<keyword evidence="2 3" id="KW-0802">TPR repeat</keyword>
<name>L8JLJ6_9BACT</name>
<reference evidence="5 6" key="1">
    <citation type="submission" date="2012-12" db="EMBL/GenBank/DDBJ databases">
        <title>Genome assembly of Fulvivirga imtechensis AK7.</title>
        <authorList>
            <person name="Nupur N."/>
            <person name="Khatri I."/>
            <person name="Kumar R."/>
            <person name="Subramanian S."/>
            <person name="Pinnaka A."/>
        </authorList>
    </citation>
    <scope>NUCLEOTIDE SEQUENCE [LARGE SCALE GENOMIC DNA]</scope>
    <source>
        <strain evidence="5 6">AK7</strain>
    </source>
</reference>
<dbReference type="STRING" id="1237149.C900_05403"/>
<dbReference type="EMBL" id="AMZN01000083">
    <property type="protein sequence ID" value="ELR69123.1"/>
    <property type="molecule type" value="Genomic_DNA"/>
</dbReference>
<evidence type="ECO:0000259" key="4">
    <source>
        <dbReference type="Pfam" id="PF12770"/>
    </source>
</evidence>
<dbReference type="PANTHER" id="PTHR45641">
    <property type="entry name" value="TETRATRICOPEPTIDE REPEAT PROTEIN (AFU_ORTHOLOGUE AFUA_6G03870)"/>
    <property type="match status" value="1"/>
</dbReference>
<dbReference type="PROSITE" id="PS50005">
    <property type="entry name" value="TPR"/>
    <property type="match status" value="2"/>
</dbReference>
<evidence type="ECO:0000256" key="2">
    <source>
        <dbReference type="ARBA" id="ARBA00022803"/>
    </source>
</evidence>
<dbReference type="eggNOG" id="COG4995">
    <property type="taxonomic scope" value="Bacteria"/>
</dbReference>
<organism evidence="5 6">
    <name type="scientific">Fulvivirga imtechensis AK7</name>
    <dbReference type="NCBI Taxonomy" id="1237149"/>
    <lineage>
        <taxon>Bacteria</taxon>
        <taxon>Pseudomonadati</taxon>
        <taxon>Bacteroidota</taxon>
        <taxon>Cytophagia</taxon>
        <taxon>Cytophagales</taxon>
        <taxon>Fulvivirgaceae</taxon>
        <taxon>Fulvivirga</taxon>
    </lineage>
</organism>
<feature type="repeat" description="TPR" evidence="3">
    <location>
        <begin position="252"/>
        <end position="285"/>
    </location>
</feature>